<evidence type="ECO:0000256" key="2">
    <source>
        <dbReference type="ARBA" id="ARBA00012581"/>
    </source>
</evidence>
<dbReference type="Gene3D" id="3.20.20.190">
    <property type="entry name" value="Phosphatidylinositol (PI) phosphodiesterase"/>
    <property type="match status" value="1"/>
</dbReference>
<keyword evidence="6" id="KW-0732">Signal</keyword>
<evidence type="ECO:0000256" key="5">
    <source>
        <dbReference type="ARBA" id="ARBA00030782"/>
    </source>
</evidence>
<organism evidence="8 9">
    <name type="scientific">Paractinoplanes deccanensis</name>
    <dbReference type="NCBI Taxonomy" id="113561"/>
    <lineage>
        <taxon>Bacteria</taxon>
        <taxon>Bacillati</taxon>
        <taxon>Actinomycetota</taxon>
        <taxon>Actinomycetes</taxon>
        <taxon>Micromonosporales</taxon>
        <taxon>Micromonosporaceae</taxon>
        <taxon>Paractinoplanes</taxon>
    </lineage>
</organism>
<evidence type="ECO:0000256" key="6">
    <source>
        <dbReference type="SAM" id="SignalP"/>
    </source>
</evidence>
<comment type="caution">
    <text evidence="8">The sequence shown here is derived from an EMBL/GenBank/DDBJ whole genome shotgun (WGS) entry which is preliminary data.</text>
</comment>
<dbReference type="SMART" id="SM00148">
    <property type="entry name" value="PLCXc"/>
    <property type="match status" value="1"/>
</dbReference>
<dbReference type="PANTHER" id="PTHR13593:SF113">
    <property type="entry name" value="SI:DKEY-266F7.9"/>
    <property type="match status" value="1"/>
</dbReference>
<evidence type="ECO:0000313" key="9">
    <source>
        <dbReference type="Proteomes" id="UP000609879"/>
    </source>
</evidence>
<evidence type="ECO:0000256" key="3">
    <source>
        <dbReference type="ARBA" id="ARBA00019758"/>
    </source>
</evidence>
<protein>
    <recommendedName>
        <fullName evidence="3">1-phosphatidylinositol phosphodiesterase</fullName>
        <ecNumber evidence="2">4.6.1.13</ecNumber>
    </recommendedName>
    <alternativeName>
        <fullName evidence="4">Phosphatidylinositol diacylglycerol-lyase</fullName>
    </alternativeName>
    <alternativeName>
        <fullName evidence="5">Phosphatidylinositol-specific phospholipase C</fullName>
    </alternativeName>
</protein>
<dbReference type="InterPro" id="IPR017946">
    <property type="entry name" value="PLC-like_Pdiesterase_TIM-brl"/>
</dbReference>
<reference evidence="8 9" key="1">
    <citation type="submission" date="2021-01" db="EMBL/GenBank/DDBJ databases">
        <title>Whole genome shotgun sequence of Actinoplanes deccanensis NBRC 13994.</title>
        <authorList>
            <person name="Komaki H."/>
            <person name="Tamura T."/>
        </authorList>
    </citation>
    <scope>NUCLEOTIDE SEQUENCE [LARGE SCALE GENOMIC DNA]</scope>
    <source>
        <strain evidence="8 9">NBRC 13994</strain>
    </source>
</reference>
<dbReference type="Proteomes" id="UP000609879">
    <property type="component" value="Unassembled WGS sequence"/>
</dbReference>
<dbReference type="PANTHER" id="PTHR13593">
    <property type="match status" value="1"/>
</dbReference>
<dbReference type="EMBL" id="BOMI01000145">
    <property type="protein sequence ID" value="GID78354.1"/>
    <property type="molecule type" value="Genomic_DNA"/>
</dbReference>
<keyword evidence="9" id="KW-1185">Reference proteome</keyword>
<evidence type="ECO:0000256" key="1">
    <source>
        <dbReference type="ARBA" id="ARBA00001316"/>
    </source>
</evidence>
<gene>
    <name evidence="8" type="primary">plcA</name>
    <name evidence="8" type="ORF">Ade02nite_69950</name>
</gene>
<feature type="signal peptide" evidence="6">
    <location>
        <begin position="1"/>
        <end position="24"/>
    </location>
</feature>
<dbReference type="EC" id="4.6.1.13" evidence="2"/>
<feature type="domain" description="Phosphatidylinositol-specific phospholipase C X" evidence="7">
    <location>
        <begin position="50"/>
        <end position="205"/>
    </location>
</feature>
<sequence>MKRAAAVLLALVLTLTVAPSPAQAADASYRSLTSAANPDWMSGLPDATSLAALSVPGTHETLAIRGGAWTQAQENHGESAATLTAQLTAGIRMIDVRARVNAGNSFTIHHGATYQNANFSDVLNRLADFLAAHPRETVLLRLKQECTGQTGSCTDATGQAPFADIFDSYVAQRPGLFWAPSVTRSAGAAMPTLGAVRGKVVLVVLNGPYGGRLHQYGLAQFADWKDGSSTYVQDEYNVPNVGAIATKRDQVRRFLDATSAGDPTKMYVNFASGASVFATPEAVAGGALGVQGVNPFLLTYLNEGPEVHTPVVRTGVLMLDFPGGGLINRVIAVNTARLARGDHG</sequence>
<dbReference type="CDD" id="cd08586">
    <property type="entry name" value="PI-PLCc_BcPLC_like"/>
    <property type="match status" value="1"/>
</dbReference>
<evidence type="ECO:0000313" key="8">
    <source>
        <dbReference type="EMBL" id="GID78354.1"/>
    </source>
</evidence>
<dbReference type="InterPro" id="IPR051057">
    <property type="entry name" value="PI-PLC_domain"/>
</dbReference>
<evidence type="ECO:0000256" key="4">
    <source>
        <dbReference type="ARBA" id="ARBA00030474"/>
    </source>
</evidence>
<name>A0ABQ3YEB8_9ACTN</name>
<dbReference type="Pfam" id="PF00388">
    <property type="entry name" value="PI-PLC-X"/>
    <property type="match status" value="1"/>
</dbReference>
<evidence type="ECO:0000259" key="7">
    <source>
        <dbReference type="SMART" id="SM00148"/>
    </source>
</evidence>
<feature type="chain" id="PRO_5045315523" description="1-phosphatidylinositol phosphodiesterase" evidence="6">
    <location>
        <begin position="25"/>
        <end position="344"/>
    </location>
</feature>
<dbReference type="InterPro" id="IPR000909">
    <property type="entry name" value="PLipase_C_PInositol-sp_X_dom"/>
</dbReference>
<comment type="catalytic activity">
    <reaction evidence="1">
        <text>a 1,2-diacyl-sn-glycero-3-phospho-(1D-myo-inositol) = 1D-myo-inositol 1,2-cyclic phosphate + a 1,2-diacyl-sn-glycerol</text>
        <dbReference type="Rhea" id="RHEA:17093"/>
        <dbReference type="ChEBI" id="CHEBI:17815"/>
        <dbReference type="ChEBI" id="CHEBI:57880"/>
        <dbReference type="ChEBI" id="CHEBI:58484"/>
        <dbReference type="EC" id="4.6.1.13"/>
    </reaction>
</comment>
<proteinExistence type="predicted"/>
<accession>A0ABQ3YEB8</accession>
<dbReference type="RefSeq" id="WP_203773198.1">
    <property type="nucleotide sequence ID" value="NZ_BAAABO010000028.1"/>
</dbReference>
<dbReference type="PROSITE" id="PS50007">
    <property type="entry name" value="PIPLC_X_DOMAIN"/>
    <property type="match status" value="1"/>
</dbReference>
<dbReference type="SUPFAM" id="SSF51695">
    <property type="entry name" value="PLC-like phosphodiesterases"/>
    <property type="match status" value="1"/>
</dbReference>